<evidence type="ECO:0000313" key="2">
    <source>
        <dbReference type="Proteomes" id="UP001195914"/>
    </source>
</evidence>
<protein>
    <submittedName>
        <fullName evidence="1">Uncharacterized protein</fullName>
    </submittedName>
</protein>
<accession>A0AAD9G7L4</accession>
<reference evidence="1" key="2">
    <citation type="submission" date="2021-05" db="EMBL/GenBank/DDBJ databases">
        <authorList>
            <person name="Pain A."/>
        </authorList>
    </citation>
    <scope>NUCLEOTIDE SEQUENCE</scope>
    <source>
        <strain evidence="1">1802A</strain>
    </source>
</reference>
<evidence type="ECO:0000313" key="1">
    <source>
        <dbReference type="EMBL" id="KAK1933328.1"/>
    </source>
</evidence>
<comment type="caution">
    <text evidence="1">The sequence shown here is derived from an EMBL/GenBank/DDBJ whole genome shotgun (WGS) entry which is preliminary data.</text>
</comment>
<name>A0AAD9G7L4_BABDI</name>
<proteinExistence type="predicted"/>
<keyword evidence="2" id="KW-1185">Reference proteome</keyword>
<organism evidence="1 2">
    <name type="scientific">Babesia divergens</name>
    <dbReference type="NCBI Taxonomy" id="32595"/>
    <lineage>
        <taxon>Eukaryota</taxon>
        <taxon>Sar</taxon>
        <taxon>Alveolata</taxon>
        <taxon>Apicomplexa</taxon>
        <taxon>Aconoidasida</taxon>
        <taxon>Piroplasmida</taxon>
        <taxon>Babesiidae</taxon>
        <taxon>Babesia</taxon>
    </lineage>
</organism>
<reference evidence="1" key="1">
    <citation type="journal article" date="2014" name="Nucleic Acids Res.">
        <title>The evolutionary dynamics of variant antigen genes in Babesia reveal a history of genomic innovation underlying host-parasite interaction.</title>
        <authorList>
            <person name="Jackson A.P."/>
            <person name="Otto T.D."/>
            <person name="Darby A."/>
            <person name="Ramaprasad A."/>
            <person name="Xia D."/>
            <person name="Echaide I.E."/>
            <person name="Farber M."/>
            <person name="Gahlot S."/>
            <person name="Gamble J."/>
            <person name="Gupta D."/>
            <person name="Gupta Y."/>
            <person name="Jackson L."/>
            <person name="Malandrin L."/>
            <person name="Malas T.B."/>
            <person name="Moussa E."/>
            <person name="Nair M."/>
            <person name="Reid A.J."/>
            <person name="Sanders M."/>
            <person name="Sharma J."/>
            <person name="Tracey A."/>
            <person name="Quail M.A."/>
            <person name="Weir W."/>
            <person name="Wastling J.M."/>
            <person name="Hall N."/>
            <person name="Willadsen P."/>
            <person name="Lingelbach K."/>
            <person name="Shiels B."/>
            <person name="Tait A."/>
            <person name="Berriman M."/>
            <person name="Allred D.R."/>
            <person name="Pain A."/>
        </authorList>
    </citation>
    <scope>NUCLEOTIDE SEQUENCE</scope>
    <source>
        <strain evidence="1">1802A</strain>
    </source>
</reference>
<dbReference type="Proteomes" id="UP001195914">
    <property type="component" value="Unassembled WGS sequence"/>
</dbReference>
<dbReference type="AlphaFoldDB" id="A0AAD9G7L4"/>
<gene>
    <name evidence="1" type="ORF">X943_003146</name>
</gene>
<dbReference type="EMBL" id="JAHBMH010000073">
    <property type="protein sequence ID" value="KAK1933328.1"/>
    <property type="molecule type" value="Genomic_DNA"/>
</dbReference>
<sequence>MRGSHLVKLRRVLSLPTSRRETCLLGLPATCSAIRVDKDEGATPERHAIKCVTNGTPAYRQLNTANNLSTLQTPQDATVLGRRAPWEGPPTWSTNGRINAAFDRGGIESTVLSTTKWASSLSAVEALLERDIVNNVFNLPAPRLRVWLYNIDVNKLLQLTLSHVYSDKCYAEKALAADLVVSNRINSGSSSPSCKEAFLILKLQRALLSRRIKPDINLQLYRHCIQVLNTKMDSIPGDYLVRLCVMLDDLWKHLAKEGKLDTIRECHMIEDESLDMSKLHAPLLRFLEKSLFDISAGVLPPLMKLLVRLQHYMPKGRQRVESVFPLPLYFVCKQILGKPVDTVCYRSYHMVTRCLSRCNAVDLLSLKRTLLLYLSFSRGSKGTLNASIQRCVLLVILRAFEVTPATEEARIEMDTASSLSEHKGYIPLTKHVEAVPVPRGYYKKVRSVEDIRWLILLSLKHLSDFEDTWVRRLCDSSHLKRHYRLRGSLRLSLPMLLEALGPTQCSSHKDTK</sequence>